<dbReference type="AlphaFoldDB" id="A0A176WU05"/>
<keyword evidence="2" id="KW-1133">Transmembrane helix</keyword>
<keyword evidence="2" id="KW-0812">Transmembrane</keyword>
<gene>
    <name evidence="3" type="ORF">AXG93_651s1000</name>
</gene>
<name>A0A176WU05_MARPO</name>
<feature type="transmembrane region" description="Helical" evidence="2">
    <location>
        <begin position="40"/>
        <end position="60"/>
    </location>
</feature>
<organism evidence="3 4">
    <name type="scientific">Marchantia polymorpha subsp. ruderalis</name>
    <dbReference type="NCBI Taxonomy" id="1480154"/>
    <lineage>
        <taxon>Eukaryota</taxon>
        <taxon>Viridiplantae</taxon>
        <taxon>Streptophyta</taxon>
        <taxon>Embryophyta</taxon>
        <taxon>Marchantiophyta</taxon>
        <taxon>Marchantiopsida</taxon>
        <taxon>Marchantiidae</taxon>
        <taxon>Marchantiales</taxon>
        <taxon>Marchantiaceae</taxon>
        <taxon>Marchantia</taxon>
    </lineage>
</organism>
<evidence type="ECO:0000256" key="1">
    <source>
        <dbReference type="SAM" id="MobiDB-lite"/>
    </source>
</evidence>
<dbReference type="Proteomes" id="UP000077202">
    <property type="component" value="Unassembled WGS sequence"/>
</dbReference>
<keyword evidence="4" id="KW-1185">Reference proteome</keyword>
<evidence type="ECO:0000256" key="2">
    <source>
        <dbReference type="SAM" id="Phobius"/>
    </source>
</evidence>
<dbReference type="EMBL" id="LVLJ01000073">
    <property type="protein sequence ID" value="OAE35786.1"/>
    <property type="molecule type" value="Genomic_DNA"/>
</dbReference>
<sequence length="104" mass="10875">MEARMGDEAGREGRGSDERSTGRCYFRWWYREAMAFSVQYALAALLVAAVATSSFGFAMAHEGHEHAPAEAPTGPSSGAVGLASSSIVASLIASAAGFIAARYL</sequence>
<evidence type="ECO:0000313" key="4">
    <source>
        <dbReference type="Proteomes" id="UP000077202"/>
    </source>
</evidence>
<comment type="caution">
    <text evidence="3">The sequence shown here is derived from an EMBL/GenBank/DDBJ whole genome shotgun (WGS) entry which is preliminary data.</text>
</comment>
<accession>A0A176WU05</accession>
<keyword evidence="2" id="KW-0472">Membrane</keyword>
<proteinExistence type="predicted"/>
<reference evidence="3" key="1">
    <citation type="submission" date="2016-03" db="EMBL/GenBank/DDBJ databases">
        <title>Mechanisms controlling the formation of the plant cell surface in tip-growing cells are functionally conserved among land plants.</title>
        <authorList>
            <person name="Honkanen S."/>
            <person name="Jones V.A."/>
            <person name="Morieri G."/>
            <person name="Champion C."/>
            <person name="Hetherington A.J."/>
            <person name="Kelly S."/>
            <person name="Saint-Marcoux D."/>
            <person name="Proust H."/>
            <person name="Prescott H."/>
            <person name="Dolan L."/>
        </authorList>
    </citation>
    <scope>NUCLEOTIDE SEQUENCE [LARGE SCALE GENOMIC DNA]</scope>
    <source>
        <tissue evidence="3">Whole gametophyte</tissue>
    </source>
</reference>
<evidence type="ECO:0000313" key="3">
    <source>
        <dbReference type="EMBL" id="OAE35786.1"/>
    </source>
</evidence>
<feature type="region of interest" description="Disordered" evidence="1">
    <location>
        <begin position="1"/>
        <end position="21"/>
    </location>
</feature>
<feature type="transmembrane region" description="Helical" evidence="2">
    <location>
        <begin position="80"/>
        <end position="101"/>
    </location>
</feature>
<protein>
    <submittedName>
        <fullName evidence="3">Uncharacterized protein</fullName>
    </submittedName>
</protein>